<protein>
    <submittedName>
        <fullName evidence="2">Uncharacterized protein YbjT (DUF2867 family)</fullName>
    </submittedName>
</protein>
<dbReference type="Proteomes" id="UP000529783">
    <property type="component" value="Unassembled WGS sequence"/>
</dbReference>
<dbReference type="AlphaFoldDB" id="A0A7Y9EP27"/>
<feature type="domain" description="NAD(P)-binding" evidence="1">
    <location>
        <begin position="8"/>
        <end position="192"/>
    </location>
</feature>
<accession>A0A7Y9EP27</accession>
<dbReference type="PANTHER" id="PTHR43162:SF1">
    <property type="entry name" value="PRESTALK A DIFFERENTIATION PROTEIN A"/>
    <property type="match status" value="1"/>
</dbReference>
<dbReference type="InterPro" id="IPR016040">
    <property type="entry name" value="NAD(P)-bd_dom"/>
</dbReference>
<keyword evidence="3" id="KW-1185">Reference proteome</keyword>
<dbReference type="InterPro" id="IPR051604">
    <property type="entry name" value="Ergot_Alk_Oxidoreductase"/>
</dbReference>
<dbReference type="PANTHER" id="PTHR43162">
    <property type="match status" value="1"/>
</dbReference>
<evidence type="ECO:0000313" key="2">
    <source>
        <dbReference type="EMBL" id="NYD51272.1"/>
    </source>
</evidence>
<gene>
    <name evidence="2" type="ORF">BJY14_007255</name>
</gene>
<organism evidence="2 3">
    <name type="scientific">Actinomadura luteofluorescens</name>
    <dbReference type="NCBI Taxonomy" id="46163"/>
    <lineage>
        <taxon>Bacteria</taxon>
        <taxon>Bacillati</taxon>
        <taxon>Actinomycetota</taxon>
        <taxon>Actinomycetes</taxon>
        <taxon>Streptosporangiales</taxon>
        <taxon>Thermomonosporaceae</taxon>
        <taxon>Actinomadura</taxon>
    </lineage>
</organism>
<dbReference type="RefSeq" id="WP_179847689.1">
    <property type="nucleotide sequence ID" value="NZ_JACCBA010000001.1"/>
</dbReference>
<dbReference type="Gene3D" id="3.40.50.720">
    <property type="entry name" value="NAD(P)-binding Rossmann-like Domain"/>
    <property type="match status" value="1"/>
</dbReference>
<dbReference type="InterPro" id="IPR036291">
    <property type="entry name" value="NAD(P)-bd_dom_sf"/>
</dbReference>
<proteinExistence type="predicted"/>
<dbReference type="Gene3D" id="3.90.25.10">
    <property type="entry name" value="UDP-galactose 4-epimerase, domain 1"/>
    <property type="match status" value="1"/>
</dbReference>
<evidence type="ECO:0000313" key="3">
    <source>
        <dbReference type="Proteomes" id="UP000529783"/>
    </source>
</evidence>
<sequence>MIVITAPTGNIGHQVVDTVLAAGEPVRVIARDPARLRADVRERVEVVQGSHGDGQVVAQAFDGADAVFWLLPSDPRAADANEAFLGFTRPAAEAMRGLGVKRVVDVSALGRGTPQAGAAGHVTASLAMDDLIASTGVAFRALAASGFMENVLRQVQTIKERGRFFDVISPDRELRLVATRDIAAVAARLLLDATWTGQEEIPLLGPENLSYNDIAAVISEVLGTSVRYERIPARALADRLTARGMSGAMVQSMLDMMAAKENGLDDAIVRTPRHATDTPTTFRQWCEEVLKPAVHASGRQP</sequence>
<comment type="caution">
    <text evidence="2">The sequence shown here is derived from an EMBL/GenBank/DDBJ whole genome shotgun (WGS) entry which is preliminary data.</text>
</comment>
<evidence type="ECO:0000259" key="1">
    <source>
        <dbReference type="Pfam" id="PF13460"/>
    </source>
</evidence>
<dbReference type="Pfam" id="PF13460">
    <property type="entry name" value="NAD_binding_10"/>
    <property type="match status" value="1"/>
</dbReference>
<reference evidence="2 3" key="1">
    <citation type="submission" date="2020-07" db="EMBL/GenBank/DDBJ databases">
        <title>Sequencing the genomes of 1000 actinobacteria strains.</title>
        <authorList>
            <person name="Klenk H.-P."/>
        </authorList>
    </citation>
    <scope>NUCLEOTIDE SEQUENCE [LARGE SCALE GENOMIC DNA]</scope>
    <source>
        <strain evidence="2 3">DSM 40398</strain>
    </source>
</reference>
<name>A0A7Y9EP27_9ACTN</name>
<dbReference type="SUPFAM" id="SSF51735">
    <property type="entry name" value="NAD(P)-binding Rossmann-fold domains"/>
    <property type="match status" value="1"/>
</dbReference>
<dbReference type="EMBL" id="JACCBA010000001">
    <property type="protein sequence ID" value="NYD51272.1"/>
    <property type="molecule type" value="Genomic_DNA"/>
</dbReference>